<accession>A0ABV4NLL7</accession>
<keyword evidence="7" id="KW-1185">Reference proteome</keyword>
<dbReference type="Gene3D" id="1.10.1070.20">
    <property type="match status" value="1"/>
</dbReference>
<evidence type="ECO:0000259" key="5">
    <source>
        <dbReference type="Pfam" id="PF13657"/>
    </source>
</evidence>
<dbReference type="InterPro" id="IPR052028">
    <property type="entry name" value="HipA_Ser/Thr_kinase"/>
</dbReference>
<dbReference type="Pfam" id="PF07804">
    <property type="entry name" value="HipA_C"/>
    <property type="match status" value="1"/>
</dbReference>
<dbReference type="Pfam" id="PF13657">
    <property type="entry name" value="Couple_hipA"/>
    <property type="match status" value="1"/>
</dbReference>
<dbReference type="EMBL" id="JBGMEL010000006">
    <property type="protein sequence ID" value="MFA0790403.1"/>
    <property type="molecule type" value="Genomic_DNA"/>
</dbReference>
<evidence type="ECO:0000259" key="4">
    <source>
        <dbReference type="Pfam" id="PF07804"/>
    </source>
</evidence>
<feature type="domain" description="HipA-like C-terminal" evidence="4">
    <location>
        <begin position="176"/>
        <end position="407"/>
    </location>
</feature>
<evidence type="ECO:0000313" key="6">
    <source>
        <dbReference type="EMBL" id="MFA0790403.1"/>
    </source>
</evidence>
<dbReference type="PANTHER" id="PTHR37419:SF8">
    <property type="entry name" value="TOXIN YJJJ"/>
    <property type="match status" value="1"/>
</dbReference>
<proteinExistence type="inferred from homology"/>
<dbReference type="PANTHER" id="PTHR37419">
    <property type="entry name" value="SERINE/THREONINE-PROTEIN KINASE TOXIN HIPA"/>
    <property type="match status" value="1"/>
</dbReference>
<feature type="domain" description="HipA N-terminal subdomain 1" evidence="5">
    <location>
        <begin position="9"/>
        <end position="120"/>
    </location>
</feature>
<evidence type="ECO:0000256" key="1">
    <source>
        <dbReference type="ARBA" id="ARBA00010164"/>
    </source>
</evidence>
<dbReference type="InterPro" id="IPR017508">
    <property type="entry name" value="HipA_N1"/>
</dbReference>
<sequence>MVTQTNTATVHLWGTLVGAVHWDDAGYGSFEYAPAFLRHRLDIAPITMPIEISREPYMFRTLSRDTFKGLPGLLADCLPDKFGNAVIDAWLARQGRTPESFNPIERLCYTGTRGMGALEFQPAVDGSFKDSVDLNIEELVKLAAAITHKQTDLNAQLGESDAERSGALLDILRVGTSAGGARAKAVIAMNSEGDIRSGQVPAPKDYDYWLLKFDGAGDLELGTTDGFGRIEYAYHLMALEAGINMTECQLLEENGRAHFMTRRFDRENGTKRHMQSLCGIAHLDFNMAGAHSYEQAFSVMRELYLPKSEAIQQYRRMVFNVLARNQDDHTKNIAFLMSHEGEWSLSPAFDVTYAHNPGGAWTSQHQMSVNGKRDHFQLEDLLTVGRAISIKRPMDIIEEVAAAVKKWESFAESAGVSESWTQEISQNHRQLYG</sequence>
<dbReference type="Proteomes" id="UP001569414">
    <property type="component" value="Unassembled WGS sequence"/>
</dbReference>
<name>A0ABV4NLL7_9GAMM</name>
<dbReference type="InterPro" id="IPR012893">
    <property type="entry name" value="HipA-like_C"/>
</dbReference>
<protein>
    <submittedName>
        <fullName evidence="6">Type II toxin-antitoxin system HipA family toxin</fullName>
    </submittedName>
</protein>
<evidence type="ECO:0000313" key="7">
    <source>
        <dbReference type="Proteomes" id="UP001569414"/>
    </source>
</evidence>
<evidence type="ECO:0000256" key="2">
    <source>
        <dbReference type="ARBA" id="ARBA00022679"/>
    </source>
</evidence>
<keyword evidence="2" id="KW-0808">Transferase</keyword>
<evidence type="ECO:0000256" key="3">
    <source>
        <dbReference type="ARBA" id="ARBA00022777"/>
    </source>
</evidence>
<comment type="caution">
    <text evidence="6">The sequence shown here is derived from an EMBL/GenBank/DDBJ whole genome shotgun (WGS) entry which is preliminary data.</text>
</comment>
<reference evidence="6 7" key="1">
    <citation type="submission" date="2024-08" db="EMBL/GenBank/DDBJ databases">
        <authorList>
            <person name="Ishaq N."/>
        </authorList>
    </citation>
    <scope>NUCLEOTIDE SEQUENCE [LARGE SCALE GENOMIC DNA]</scope>
    <source>
        <strain evidence="6 7">JCM 30400</strain>
    </source>
</reference>
<organism evidence="6 7">
    <name type="scientific">Microbulbifer echini</name>
    <dbReference type="NCBI Taxonomy" id="1529067"/>
    <lineage>
        <taxon>Bacteria</taxon>
        <taxon>Pseudomonadati</taxon>
        <taxon>Pseudomonadota</taxon>
        <taxon>Gammaproteobacteria</taxon>
        <taxon>Cellvibrionales</taxon>
        <taxon>Microbulbiferaceae</taxon>
        <taxon>Microbulbifer</taxon>
    </lineage>
</organism>
<keyword evidence="3" id="KW-0418">Kinase</keyword>
<gene>
    <name evidence="6" type="ORF">ACCI51_07575</name>
</gene>
<dbReference type="RefSeq" id="WP_371843172.1">
    <property type="nucleotide sequence ID" value="NZ_JBGMEL010000006.1"/>
</dbReference>
<comment type="similarity">
    <text evidence="1">Belongs to the HipA Ser/Thr kinase family.</text>
</comment>